<evidence type="ECO:0000313" key="5">
    <source>
        <dbReference type="Proteomes" id="UP000017836"/>
    </source>
</evidence>
<dbReference type="EMBL" id="KI396602">
    <property type="protein sequence ID" value="ERM97102.1"/>
    <property type="molecule type" value="Genomic_DNA"/>
</dbReference>
<evidence type="ECO:0000256" key="2">
    <source>
        <dbReference type="ARBA" id="ARBA00022472"/>
    </source>
</evidence>
<dbReference type="PANTHER" id="PTHR13068">
    <property type="entry name" value="CGI-12 PROTEIN-RELATED"/>
    <property type="match status" value="1"/>
</dbReference>
<keyword evidence="2" id="KW-0805">Transcription regulation</keyword>
<keyword evidence="2" id="KW-0806">Transcription termination</keyword>
<keyword evidence="5" id="KW-1185">Reference proteome</keyword>
<dbReference type="InterPro" id="IPR003690">
    <property type="entry name" value="MTERF"/>
</dbReference>
<dbReference type="PANTHER" id="PTHR13068:SF236">
    <property type="entry name" value="OS02G0749800 PROTEIN"/>
    <property type="match status" value="1"/>
</dbReference>
<dbReference type="OMA" id="VHCYFRT"/>
<sequence length="214" mass="23768">MALSSASLMVKQLIDSVGLSEEAAIEISHQFLHFKSPKTPLFVLKFLKNSGFHDTLISNIITKVPQILTTTTLKSKFKLLQDLGLSGSDLGIFLCSNPAFITCSTNKHLQPSMLFLKSILKTNEDILSVLKRYSQLVMANPKKALLPNIKSLLSYGVGASQLEEFMLAQPAIFTQEPKWFKEILGKIKKLGLNCQTIVFSRAVLCMCSLSKDTW</sequence>
<name>W1NMI4_AMBTC</name>
<proteinExistence type="inferred from homology"/>
<dbReference type="GO" id="GO:0009658">
    <property type="term" value="P:chloroplast organization"/>
    <property type="evidence" value="ECO:0000318"/>
    <property type="project" value="GO_Central"/>
</dbReference>
<dbReference type="OrthoDB" id="637682at2759"/>
<dbReference type="SMART" id="SM00733">
    <property type="entry name" value="Mterf"/>
    <property type="match status" value="4"/>
</dbReference>
<dbReference type="GO" id="GO:0003676">
    <property type="term" value="F:nucleic acid binding"/>
    <property type="evidence" value="ECO:0007669"/>
    <property type="project" value="InterPro"/>
</dbReference>
<dbReference type="Pfam" id="PF02536">
    <property type="entry name" value="mTERF"/>
    <property type="match status" value="1"/>
</dbReference>
<dbReference type="Proteomes" id="UP000017836">
    <property type="component" value="Unassembled WGS sequence"/>
</dbReference>
<dbReference type="GO" id="GO:0006353">
    <property type="term" value="P:DNA-templated transcription termination"/>
    <property type="evidence" value="ECO:0007669"/>
    <property type="project" value="UniProtKB-KW"/>
</dbReference>
<dbReference type="Gramene" id="ERM97102">
    <property type="protein sequence ID" value="ERM97102"/>
    <property type="gene ID" value="AMTR_s00126p00036170"/>
</dbReference>
<keyword evidence="3" id="KW-0809">Transit peptide</keyword>
<accession>W1NMI4</accession>
<gene>
    <name evidence="4" type="ORF">AMTR_s00126p00036170</name>
</gene>
<evidence type="ECO:0000313" key="4">
    <source>
        <dbReference type="EMBL" id="ERM97102.1"/>
    </source>
</evidence>
<evidence type="ECO:0000256" key="1">
    <source>
        <dbReference type="ARBA" id="ARBA00007692"/>
    </source>
</evidence>
<dbReference type="InterPro" id="IPR038538">
    <property type="entry name" value="MTERF_sf"/>
</dbReference>
<comment type="similarity">
    <text evidence="1">Belongs to the mTERF family.</text>
</comment>
<protein>
    <submittedName>
        <fullName evidence="4">Uncharacterized protein</fullName>
    </submittedName>
</protein>
<dbReference type="GO" id="GO:0009507">
    <property type="term" value="C:chloroplast"/>
    <property type="evidence" value="ECO:0000318"/>
    <property type="project" value="GO_Central"/>
</dbReference>
<dbReference type="HOGENOM" id="CLU_034145_2_0_1"/>
<dbReference type="eggNOG" id="KOG1267">
    <property type="taxonomic scope" value="Eukaryota"/>
</dbReference>
<dbReference type="Gene3D" id="1.25.70.10">
    <property type="entry name" value="Transcription termination factor 3, mitochondrial"/>
    <property type="match status" value="1"/>
</dbReference>
<evidence type="ECO:0000256" key="3">
    <source>
        <dbReference type="ARBA" id="ARBA00022946"/>
    </source>
</evidence>
<organism evidence="4 5">
    <name type="scientific">Amborella trichopoda</name>
    <dbReference type="NCBI Taxonomy" id="13333"/>
    <lineage>
        <taxon>Eukaryota</taxon>
        <taxon>Viridiplantae</taxon>
        <taxon>Streptophyta</taxon>
        <taxon>Embryophyta</taxon>
        <taxon>Tracheophyta</taxon>
        <taxon>Spermatophyta</taxon>
        <taxon>Magnoliopsida</taxon>
        <taxon>Amborellales</taxon>
        <taxon>Amborellaceae</taxon>
        <taxon>Amborella</taxon>
    </lineage>
</organism>
<dbReference type="AlphaFoldDB" id="W1NMI4"/>
<keyword evidence="2" id="KW-0804">Transcription</keyword>
<reference evidence="5" key="1">
    <citation type="journal article" date="2013" name="Science">
        <title>The Amborella genome and the evolution of flowering plants.</title>
        <authorList>
            <consortium name="Amborella Genome Project"/>
        </authorList>
    </citation>
    <scope>NUCLEOTIDE SEQUENCE [LARGE SCALE GENOMIC DNA]</scope>
</reference>